<dbReference type="InterPro" id="IPR020472">
    <property type="entry name" value="WD40_PAC1"/>
</dbReference>
<protein>
    <recommendedName>
        <fullName evidence="10">Peroxin-7</fullName>
    </recommendedName>
</protein>
<dbReference type="Pfam" id="PF00400">
    <property type="entry name" value="WD40"/>
    <property type="match status" value="5"/>
</dbReference>
<dbReference type="InterPro" id="IPR044536">
    <property type="entry name" value="PEX7"/>
</dbReference>
<dbReference type="PANTHER" id="PTHR46027:SF1">
    <property type="entry name" value="PEROXISOMAL TARGETING SIGNAL 2 RECEPTOR"/>
    <property type="match status" value="1"/>
</dbReference>
<feature type="repeat" description="WD" evidence="11">
    <location>
        <begin position="69"/>
        <end position="96"/>
    </location>
</feature>
<name>A0A7R9XTV3_MICPS</name>
<organism evidence="12">
    <name type="scientific">Micromonas pusilla</name>
    <name type="common">Picoplanktonic green alga</name>
    <name type="synonym">Chromulina pusilla</name>
    <dbReference type="NCBI Taxonomy" id="38833"/>
    <lineage>
        <taxon>Eukaryota</taxon>
        <taxon>Viridiplantae</taxon>
        <taxon>Chlorophyta</taxon>
        <taxon>Mamiellophyceae</taxon>
        <taxon>Mamiellales</taxon>
        <taxon>Mamiellaceae</taxon>
        <taxon>Micromonas</taxon>
    </lineage>
</organism>
<comment type="subcellular location">
    <subcellularLocation>
        <location evidence="2">Cytoplasm</location>
        <location evidence="2">Cytosol</location>
    </subcellularLocation>
    <subcellularLocation>
        <location evidence="1">Peroxisome matrix</location>
    </subcellularLocation>
</comment>
<dbReference type="Gene3D" id="2.130.10.10">
    <property type="entry name" value="YVTN repeat-like/Quinoprotein amine dehydrogenase"/>
    <property type="match status" value="1"/>
</dbReference>
<dbReference type="SUPFAM" id="SSF50978">
    <property type="entry name" value="WD40 repeat-like"/>
    <property type="match status" value="1"/>
</dbReference>
<comment type="similarity">
    <text evidence="9">Belongs to the WD repeat peroxin-7 family.</text>
</comment>
<evidence type="ECO:0000256" key="4">
    <source>
        <dbReference type="ARBA" id="ARBA00022490"/>
    </source>
</evidence>
<dbReference type="PROSITE" id="PS50294">
    <property type="entry name" value="WD_REPEATS_REGION"/>
    <property type="match status" value="3"/>
</dbReference>
<dbReference type="InterPro" id="IPR036322">
    <property type="entry name" value="WD40_repeat_dom_sf"/>
</dbReference>
<keyword evidence="8" id="KW-0576">Peroxisome</keyword>
<feature type="repeat" description="WD" evidence="11">
    <location>
        <begin position="144"/>
        <end position="186"/>
    </location>
</feature>
<dbReference type="GO" id="GO:0005829">
    <property type="term" value="C:cytosol"/>
    <property type="evidence" value="ECO:0007669"/>
    <property type="project" value="UniProtKB-SubCell"/>
</dbReference>
<dbReference type="EMBL" id="HBDY01001748">
    <property type="protein sequence ID" value="CAD8228522.1"/>
    <property type="molecule type" value="Transcribed_RNA"/>
</dbReference>
<keyword evidence="7" id="KW-0653">Protein transport</keyword>
<keyword evidence="3" id="KW-0813">Transport</keyword>
<keyword evidence="6" id="KW-0677">Repeat</keyword>
<dbReference type="InterPro" id="IPR015943">
    <property type="entry name" value="WD40/YVTN_repeat-like_dom_sf"/>
</dbReference>
<dbReference type="PROSITE" id="PS00678">
    <property type="entry name" value="WD_REPEATS_1"/>
    <property type="match status" value="2"/>
</dbReference>
<evidence type="ECO:0000256" key="8">
    <source>
        <dbReference type="ARBA" id="ARBA00023140"/>
    </source>
</evidence>
<dbReference type="PROSITE" id="PS50082">
    <property type="entry name" value="WD_REPEATS_2"/>
    <property type="match status" value="4"/>
</dbReference>
<accession>A0A7R9XTV3</accession>
<evidence type="ECO:0000256" key="5">
    <source>
        <dbReference type="ARBA" id="ARBA00022574"/>
    </source>
</evidence>
<proteinExistence type="inferred from homology"/>
<dbReference type="GO" id="GO:0005053">
    <property type="term" value="F:peroxisome matrix targeting signal-2 binding"/>
    <property type="evidence" value="ECO:0007669"/>
    <property type="project" value="InterPro"/>
</dbReference>
<dbReference type="SMART" id="SM00320">
    <property type="entry name" value="WD40"/>
    <property type="match status" value="6"/>
</dbReference>
<dbReference type="AlphaFoldDB" id="A0A7R9XTV3"/>
<dbReference type="InterPro" id="IPR019775">
    <property type="entry name" value="WD40_repeat_CS"/>
</dbReference>
<dbReference type="GO" id="GO:0005782">
    <property type="term" value="C:peroxisomal matrix"/>
    <property type="evidence" value="ECO:0007669"/>
    <property type="project" value="UniProtKB-SubCell"/>
</dbReference>
<keyword evidence="4" id="KW-0963">Cytoplasm</keyword>
<evidence type="ECO:0000256" key="11">
    <source>
        <dbReference type="PROSITE-ProRule" id="PRU00221"/>
    </source>
</evidence>
<reference evidence="12" key="1">
    <citation type="submission" date="2021-01" db="EMBL/GenBank/DDBJ databases">
        <authorList>
            <person name="Corre E."/>
            <person name="Pelletier E."/>
            <person name="Niang G."/>
            <person name="Scheremetjew M."/>
            <person name="Finn R."/>
            <person name="Kale V."/>
            <person name="Holt S."/>
            <person name="Cochrane G."/>
            <person name="Meng A."/>
            <person name="Brown T."/>
            <person name="Cohen L."/>
        </authorList>
    </citation>
    <scope>NUCLEOTIDE SEQUENCE</scope>
    <source>
        <strain evidence="12">RCC1614</strain>
    </source>
</reference>
<feature type="repeat" description="WD" evidence="11">
    <location>
        <begin position="100"/>
        <end position="134"/>
    </location>
</feature>
<feature type="repeat" description="WD" evidence="11">
    <location>
        <begin position="187"/>
        <end position="229"/>
    </location>
</feature>
<dbReference type="PRINTS" id="PR00320">
    <property type="entry name" value="GPROTEINBRPT"/>
</dbReference>
<evidence type="ECO:0000256" key="2">
    <source>
        <dbReference type="ARBA" id="ARBA00004514"/>
    </source>
</evidence>
<sequence length="322" mass="35982">MRFKTMFNGYSLAFSPFFENRLAVTTSQNFGIIGNGQQYVLDVVPGQGLREVARFETADGLYDCCWSEENENVLVSASGDGSVKVWDVASGPRANPLRSFEEHTHEVYAVSWNQVRRDCFLSASWDDTVKLWSLHGPPRSERTFAEHAYCVYAAVWSPQHADVFASASGDCTLKIWDVRQPHSTLTIPAHEYEILSCDWNKYNDCVVATGSVDKSVKLWDIRNPRRELAVIPGHQYAVRRVKCSPHDEAIVYTCSYDMTVAAWNWKIAASGPPGDPCVRRWGHHTEFAVGLDCSVLVEGLIGSCGWDSQACVWLATGDPVSF</sequence>
<evidence type="ECO:0000256" key="9">
    <source>
        <dbReference type="ARBA" id="ARBA00024017"/>
    </source>
</evidence>
<evidence type="ECO:0000256" key="1">
    <source>
        <dbReference type="ARBA" id="ARBA00004253"/>
    </source>
</evidence>
<dbReference type="InterPro" id="IPR001680">
    <property type="entry name" value="WD40_rpt"/>
</dbReference>
<dbReference type="GO" id="GO:0016558">
    <property type="term" value="P:protein import into peroxisome matrix"/>
    <property type="evidence" value="ECO:0007669"/>
    <property type="project" value="InterPro"/>
</dbReference>
<evidence type="ECO:0000256" key="10">
    <source>
        <dbReference type="ARBA" id="ARBA00032565"/>
    </source>
</evidence>
<keyword evidence="5 11" id="KW-0853">WD repeat</keyword>
<evidence type="ECO:0000313" key="12">
    <source>
        <dbReference type="EMBL" id="CAD8228522.1"/>
    </source>
</evidence>
<evidence type="ECO:0000256" key="6">
    <source>
        <dbReference type="ARBA" id="ARBA00022737"/>
    </source>
</evidence>
<evidence type="ECO:0000256" key="7">
    <source>
        <dbReference type="ARBA" id="ARBA00022927"/>
    </source>
</evidence>
<evidence type="ECO:0000256" key="3">
    <source>
        <dbReference type="ARBA" id="ARBA00022448"/>
    </source>
</evidence>
<dbReference type="PANTHER" id="PTHR46027">
    <property type="entry name" value="PEROXISOMAL TARGETING SIGNAL 2 RECEPTOR"/>
    <property type="match status" value="1"/>
</dbReference>
<gene>
    <name evidence="12" type="ORF">MPUS1402_LOCUS1307</name>
</gene>